<feature type="domain" description="RCK N-terminal" evidence="4">
    <location>
        <begin position="131"/>
        <end position="230"/>
    </location>
</feature>
<evidence type="ECO:0000256" key="2">
    <source>
        <dbReference type="SAM" id="MobiDB-lite"/>
    </source>
</evidence>
<evidence type="ECO:0000259" key="5">
    <source>
        <dbReference type="Pfam" id="PF07885"/>
    </source>
</evidence>
<dbReference type="GO" id="GO:0005886">
    <property type="term" value="C:plasma membrane"/>
    <property type="evidence" value="ECO:0007669"/>
    <property type="project" value="UniProtKB-SubCell"/>
</dbReference>
<dbReference type="EMBL" id="RSEC01000061">
    <property type="protein sequence ID" value="RSD09349.1"/>
    <property type="molecule type" value="Genomic_DNA"/>
</dbReference>
<evidence type="ECO:0000313" key="7">
    <source>
        <dbReference type="Proteomes" id="UP000267081"/>
    </source>
</evidence>
<dbReference type="Gene3D" id="3.40.50.720">
    <property type="entry name" value="NAD(P)-binding Rossmann-like Domain"/>
    <property type="match status" value="1"/>
</dbReference>
<dbReference type="AlphaFoldDB" id="A0A3R9KEN3"/>
<feature type="transmembrane region" description="Helical" evidence="3">
    <location>
        <begin position="53"/>
        <end position="70"/>
    </location>
</feature>
<keyword evidence="6" id="KW-0407">Ion channel</keyword>
<dbReference type="GO" id="GO:0034220">
    <property type="term" value="P:monoatomic ion transmembrane transport"/>
    <property type="evidence" value="ECO:0007669"/>
    <property type="project" value="UniProtKB-KW"/>
</dbReference>
<dbReference type="InterPro" id="IPR050721">
    <property type="entry name" value="Trk_Ktr_HKT_K-transport"/>
</dbReference>
<dbReference type="SUPFAM" id="SSF81324">
    <property type="entry name" value="Voltage-gated potassium channels"/>
    <property type="match status" value="1"/>
</dbReference>
<dbReference type="InterPro" id="IPR013099">
    <property type="entry name" value="K_chnl_dom"/>
</dbReference>
<feature type="transmembrane region" description="Helical" evidence="3">
    <location>
        <begin position="20"/>
        <end position="41"/>
    </location>
</feature>
<dbReference type="InterPro" id="IPR036291">
    <property type="entry name" value="NAD(P)-bd_dom_sf"/>
</dbReference>
<comment type="caution">
    <text evidence="6">The sequence shown here is derived from an EMBL/GenBank/DDBJ whole genome shotgun (WGS) entry which is preliminary data.</text>
</comment>
<evidence type="ECO:0000313" key="6">
    <source>
        <dbReference type="EMBL" id="RSD09349.1"/>
    </source>
</evidence>
<keyword evidence="7" id="KW-1185">Reference proteome</keyword>
<dbReference type="PANTHER" id="PTHR43833:SF9">
    <property type="entry name" value="POTASSIUM CHANNEL PROTEIN YUGO-RELATED"/>
    <property type="match status" value="1"/>
</dbReference>
<reference evidence="6 7" key="1">
    <citation type="submission" date="2018-12" db="EMBL/GenBank/DDBJ databases">
        <title>Amycolatopsis eburnea sp. nov. actinomycete associate with arbuscular mycorrhiza fungal spore.</title>
        <authorList>
            <person name="Lumyong S."/>
            <person name="Chaiya L."/>
        </authorList>
    </citation>
    <scope>NUCLEOTIDE SEQUENCE [LARGE SCALE GENOMIC DNA]</scope>
    <source>
        <strain evidence="6 7">GLM-1</strain>
    </source>
</reference>
<evidence type="ECO:0000256" key="1">
    <source>
        <dbReference type="ARBA" id="ARBA00004651"/>
    </source>
</evidence>
<feature type="domain" description="Potassium channel" evidence="5">
    <location>
        <begin position="27"/>
        <end position="104"/>
    </location>
</feature>
<organism evidence="6 7">
    <name type="scientific">Amycolatopsis eburnea</name>
    <dbReference type="NCBI Taxonomy" id="2267691"/>
    <lineage>
        <taxon>Bacteria</taxon>
        <taxon>Bacillati</taxon>
        <taxon>Actinomycetota</taxon>
        <taxon>Actinomycetes</taxon>
        <taxon>Pseudonocardiales</taxon>
        <taxon>Pseudonocardiaceae</taxon>
        <taxon>Amycolatopsis</taxon>
    </lineage>
</organism>
<feature type="region of interest" description="Disordered" evidence="2">
    <location>
        <begin position="346"/>
        <end position="367"/>
    </location>
</feature>
<dbReference type="Pfam" id="PF07885">
    <property type="entry name" value="Ion_trans_2"/>
    <property type="match status" value="1"/>
</dbReference>
<feature type="transmembrane region" description="Helical" evidence="3">
    <location>
        <begin position="82"/>
        <end position="103"/>
    </location>
</feature>
<keyword evidence="3" id="KW-0472">Membrane</keyword>
<feature type="compositionally biased region" description="Basic residues" evidence="2">
    <location>
        <begin position="357"/>
        <end position="367"/>
    </location>
</feature>
<keyword evidence="3" id="KW-1133">Transmembrane helix</keyword>
<gene>
    <name evidence="6" type="ORF">EIY87_40635</name>
</gene>
<protein>
    <submittedName>
        <fullName evidence="6">Potassium channel protein</fullName>
    </submittedName>
</protein>
<proteinExistence type="predicted"/>
<dbReference type="SUPFAM" id="SSF51735">
    <property type="entry name" value="NAD(P)-binding Rossmann-fold domains"/>
    <property type="match status" value="1"/>
</dbReference>
<dbReference type="RefSeq" id="WP_125315286.1">
    <property type="nucleotide sequence ID" value="NZ_RSEC01000061.1"/>
</dbReference>
<keyword evidence="6" id="KW-0813">Transport</keyword>
<dbReference type="Proteomes" id="UP000267081">
    <property type="component" value="Unassembled WGS sequence"/>
</dbReference>
<keyword evidence="3" id="KW-0812">Transmembrane</keyword>
<dbReference type="GO" id="GO:0006813">
    <property type="term" value="P:potassium ion transport"/>
    <property type="evidence" value="ECO:0007669"/>
    <property type="project" value="InterPro"/>
</dbReference>
<sequence length="367" mass="38998">MAFFLSRLFARWVLTPGRGWLLPAAVVLVVFATSWPLMALAEPAGSELVRPGTYWWYFVVTATTVGYGDFSPETVAGRFVGAYVIVGGIATLTTVFTKLASVLEQAKGRRMQGTEAVRASGHTVLIGYAAGRTERIVAQLLADGVPGLVLCAGEEVGVHPMPDSPVQFVRGDPTADGVLARAGVARAAAVLVDVADDNAALAVAVTVDHATTSAHVVVTLRDLERAELVRYVDPRIRCVQWHTPRMVTEELTSPGITEVYAELMTAGGADTFSVTLPESLGPLAAEHCRLALGRTYGATVLAVRTGANLEVNPPWDAELPPGAVLYYVGPRRLTAAEVETALRGEVAPPGRTLHTARMPRRKPGAAR</sequence>
<comment type="subcellular location">
    <subcellularLocation>
        <location evidence="1">Cell membrane</location>
        <topology evidence="1">Multi-pass membrane protein</topology>
    </subcellularLocation>
</comment>
<accession>A0A3R9KEN3</accession>
<evidence type="ECO:0000259" key="4">
    <source>
        <dbReference type="Pfam" id="PF02254"/>
    </source>
</evidence>
<keyword evidence="6" id="KW-0406">Ion transport</keyword>
<dbReference type="PANTHER" id="PTHR43833">
    <property type="entry name" value="POTASSIUM CHANNEL PROTEIN 2-RELATED-RELATED"/>
    <property type="match status" value="1"/>
</dbReference>
<dbReference type="Gene3D" id="1.10.287.70">
    <property type="match status" value="1"/>
</dbReference>
<name>A0A3R9KEN3_9PSEU</name>
<dbReference type="OrthoDB" id="9799090at2"/>
<dbReference type="Pfam" id="PF02254">
    <property type="entry name" value="TrkA_N"/>
    <property type="match status" value="1"/>
</dbReference>
<dbReference type="InterPro" id="IPR003148">
    <property type="entry name" value="RCK_N"/>
</dbReference>
<evidence type="ECO:0000256" key="3">
    <source>
        <dbReference type="SAM" id="Phobius"/>
    </source>
</evidence>